<name>A0ABR2H3D0_9EUKA</name>
<feature type="chain" id="PRO_5046971697" evidence="2">
    <location>
        <begin position="22"/>
        <end position="288"/>
    </location>
</feature>
<keyword evidence="4" id="KW-1185">Reference proteome</keyword>
<evidence type="ECO:0000313" key="3">
    <source>
        <dbReference type="EMBL" id="KAK8840714.1"/>
    </source>
</evidence>
<feature type="signal peptide" evidence="2">
    <location>
        <begin position="1"/>
        <end position="21"/>
    </location>
</feature>
<accession>A0ABR2H3D0</accession>
<gene>
    <name evidence="3" type="ORF">M9Y10_030490</name>
</gene>
<dbReference type="Proteomes" id="UP001470230">
    <property type="component" value="Unassembled WGS sequence"/>
</dbReference>
<evidence type="ECO:0000256" key="1">
    <source>
        <dbReference type="SAM" id="Phobius"/>
    </source>
</evidence>
<keyword evidence="1" id="KW-0812">Transmembrane</keyword>
<evidence type="ECO:0000256" key="2">
    <source>
        <dbReference type="SAM" id="SignalP"/>
    </source>
</evidence>
<sequence length="288" mass="33176">MISLLLSIVLSDINLSNFVDGLENVEYHVDQDSNKTHFYVTEENIFLFYQNIPNLEIKIQNGGREIRKFSNPYQLSKYSIIKISTNWSQFDPNSNYLIGLVNGQQCDYIFYSNSPNFSFPAKFFMNTNKCFYHFTKNSTIFIGEKSYPNFVFVGKKYQDLAMISHYNNINKIKKLSGMARVENSHKNILAEEDDILTDLEMTQGGGSFMLAFAIILNIVGFGLYLIFGLAFGAFGCDCSCSCCCCCKDFWAKHNLTNLDYDDRRNPFFTQTLEEFEAHEGKVENDERN</sequence>
<dbReference type="EMBL" id="JAPFFF010000044">
    <property type="protein sequence ID" value="KAK8840714.1"/>
    <property type="molecule type" value="Genomic_DNA"/>
</dbReference>
<evidence type="ECO:0000313" key="4">
    <source>
        <dbReference type="Proteomes" id="UP001470230"/>
    </source>
</evidence>
<keyword evidence="1" id="KW-0472">Membrane</keyword>
<protein>
    <submittedName>
        <fullName evidence="3">Uncharacterized protein</fullName>
    </submittedName>
</protein>
<organism evidence="3 4">
    <name type="scientific">Tritrichomonas musculus</name>
    <dbReference type="NCBI Taxonomy" id="1915356"/>
    <lineage>
        <taxon>Eukaryota</taxon>
        <taxon>Metamonada</taxon>
        <taxon>Parabasalia</taxon>
        <taxon>Tritrichomonadida</taxon>
        <taxon>Tritrichomonadidae</taxon>
        <taxon>Tritrichomonas</taxon>
    </lineage>
</organism>
<keyword evidence="1" id="KW-1133">Transmembrane helix</keyword>
<reference evidence="3 4" key="1">
    <citation type="submission" date="2024-04" db="EMBL/GenBank/DDBJ databases">
        <title>Tritrichomonas musculus Genome.</title>
        <authorList>
            <person name="Alves-Ferreira E."/>
            <person name="Grigg M."/>
            <person name="Lorenzi H."/>
            <person name="Galac M."/>
        </authorList>
    </citation>
    <scope>NUCLEOTIDE SEQUENCE [LARGE SCALE GENOMIC DNA]</scope>
    <source>
        <strain evidence="3 4">EAF2021</strain>
    </source>
</reference>
<keyword evidence="2" id="KW-0732">Signal</keyword>
<proteinExistence type="predicted"/>
<comment type="caution">
    <text evidence="3">The sequence shown here is derived from an EMBL/GenBank/DDBJ whole genome shotgun (WGS) entry which is preliminary data.</text>
</comment>
<feature type="transmembrane region" description="Helical" evidence="1">
    <location>
        <begin position="208"/>
        <end position="234"/>
    </location>
</feature>